<dbReference type="Proteomes" id="UP001283361">
    <property type="component" value="Unassembled WGS sequence"/>
</dbReference>
<keyword evidence="5" id="KW-1133">Transmembrane helix</keyword>
<evidence type="ECO:0000313" key="7">
    <source>
        <dbReference type="Proteomes" id="UP001283361"/>
    </source>
</evidence>
<dbReference type="EMBL" id="JAWDGP010005304">
    <property type="protein sequence ID" value="KAK3757922.1"/>
    <property type="molecule type" value="Genomic_DNA"/>
</dbReference>
<keyword evidence="7" id="KW-1185">Reference proteome</keyword>
<feature type="transmembrane region" description="Helical" evidence="5">
    <location>
        <begin position="33"/>
        <end position="55"/>
    </location>
</feature>
<dbReference type="PANTHER" id="PTHR22914:SF42">
    <property type="entry name" value="CHITIN SYNTHASE"/>
    <property type="match status" value="1"/>
</dbReference>
<accession>A0AAE1D5C8</accession>
<evidence type="ECO:0000256" key="4">
    <source>
        <dbReference type="SAM" id="MobiDB-lite"/>
    </source>
</evidence>
<dbReference type="GO" id="GO:0071944">
    <property type="term" value="C:cell periphery"/>
    <property type="evidence" value="ECO:0007669"/>
    <property type="project" value="TreeGrafter"/>
</dbReference>
<keyword evidence="2 5" id="KW-0812">Transmembrane</keyword>
<evidence type="ECO:0000256" key="1">
    <source>
        <dbReference type="ARBA" id="ARBA00004141"/>
    </source>
</evidence>
<protein>
    <submittedName>
        <fullName evidence="6">Uncharacterized protein</fullName>
    </submittedName>
</protein>
<dbReference type="GO" id="GO:0004100">
    <property type="term" value="F:chitin synthase activity"/>
    <property type="evidence" value="ECO:0007669"/>
    <property type="project" value="InterPro"/>
</dbReference>
<evidence type="ECO:0000313" key="6">
    <source>
        <dbReference type="EMBL" id="KAK3757922.1"/>
    </source>
</evidence>
<feature type="transmembrane region" description="Helical" evidence="5">
    <location>
        <begin position="67"/>
        <end position="88"/>
    </location>
</feature>
<comment type="subcellular location">
    <subcellularLocation>
        <location evidence="1">Membrane</location>
        <topology evidence="1">Multi-pass membrane protein</topology>
    </subcellularLocation>
</comment>
<dbReference type="AlphaFoldDB" id="A0AAE1D5C8"/>
<dbReference type="InterPro" id="IPR004835">
    <property type="entry name" value="Chitin_synth"/>
</dbReference>
<reference evidence="6" key="1">
    <citation type="journal article" date="2023" name="G3 (Bethesda)">
        <title>A reference genome for the long-term kleptoplast-retaining sea slug Elysia crispata morphotype clarki.</title>
        <authorList>
            <person name="Eastman K.E."/>
            <person name="Pendleton A.L."/>
            <person name="Shaikh M.A."/>
            <person name="Suttiyut T."/>
            <person name="Ogas R."/>
            <person name="Tomko P."/>
            <person name="Gavelis G."/>
            <person name="Widhalm J.R."/>
            <person name="Wisecaver J.H."/>
        </authorList>
    </citation>
    <scope>NUCLEOTIDE SEQUENCE</scope>
    <source>
        <strain evidence="6">ECLA1</strain>
    </source>
</reference>
<evidence type="ECO:0000256" key="3">
    <source>
        <dbReference type="ARBA" id="ARBA00023136"/>
    </source>
</evidence>
<evidence type="ECO:0000256" key="5">
    <source>
        <dbReference type="SAM" id="Phobius"/>
    </source>
</evidence>
<feature type="transmembrane region" description="Helical" evidence="5">
    <location>
        <begin position="94"/>
        <end position="115"/>
    </location>
</feature>
<feature type="region of interest" description="Disordered" evidence="4">
    <location>
        <begin position="256"/>
        <end position="278"/>
    </location>
</feature>
<proteinExistence type="predicted"/>
<sequence>INPLPSLPHTPSDLLQSWSTVTKKNEDISLLYIVYQSGLFASSVLTPGTIFMLIVGALNAAYPDIPLFGSFIINLIPVATLIVLVFTAKSRTQLLFSAIISVVYSLLMMVVFVGLIKQIADYGVCSVTAIFFISIVGIFLLAALLHPQEFTCILHGLLYFVSVPSMSLLLMIYSLGNLHVVSWGTREAPKPAAGAAQQKFKKQGMVQRWMSKLSGGQMDGDGIFGDGSFISCVCCSKTVAVDSSRTDAQLTRLGVQRPEKPDGTPPQAEVTVKENTPPPRSHWLETLLAVRGVELPQKEAGFWRELIDAYLFPLDKDEQHEKKVGI</sequence>
<dbReference type="PANTHER" id="PTHR22914">
    <property type="entry name" value="CHITIN SYNTHASE"/>
    <property type="match status" value="1"/>
</dbReference>
<feature type="transmembrane region" description="Helical" evidence="5">
    <location>
        <begin position="122"/>
        <end position="145"/>
    </location>
</feature>
<feature type="non-terminal residue" evidence="6">
    <location>
        <position position="1"/>
    </location>
</feature>
<evidence type="ECO:0000256" key="2">
    <source>
        <dbReference type="ARBA" id="ARBA00022692"/>
    </source>
</evidence>
<dbReference type="GO" id="GO:0016020">
    <property type="term" value="C:membrane"/>
    <property type="evidence" value="ECO:0007669"/>
    <property type="project" value="UniProtKB-SubCell"/>
</dbReference>
<gene>
    <name evidence="6" type="ORF">RRG08_065708</name>
</gene>
<keyword evidence="3 5" id="KW-0472">Membrane</keyword>
<dbReference type="GO" id="GO:0006031">
    <property type="term" value="P:chitin biosynthetic process"/>
    <property type="evidence" value="ECO:0007669"/>
    <property type="project" value="TreeGrafter"/>
</dbReference>
<comment type="caution">
    <text evidence="6">The sequence shown here is derived from an EMBL/GenBank/DDBJ whole genome shotgun (WGS) entry which is preliminary data.</text>
</comment>
<organism evidence="6 7">
    <name type="scientific">Elysia crispata</name>
    <name type="common">lettuce slug</name>
    <dbReference type="NCBI Taxonomy" id="231223"/>
    <lineage>
        <taxon>Eukaryota</taxon>
        <taxon>Metazoa</taxon>
        <taxon>Spiralia</taxon>
        <taxon>Lophotrochozoa</taxon>
        <taxon>Mollusca</taxon>
        <taxon>Gastropoda</taxon>
        <taxon>Heterobranchia</taxon>
        <taxon>Euthyneura</taxon>
        <taxon>Panpulmonata</taxon>
        <taxon>Sacoglossa</taxon>
        <taxon>Placobranchoidea</taxon>
        <taxon>Plakobranchidae</taxon>
        <taxon>Elysia</taxon>
    </lineage>
</organism>
<feature type="transmembrane region" description="Helical" evidence="5">
    <location>
        <begin position="157"/>
        <end position="176"/>
    </location>
</feature>
<name>A0AAE1D5C8_9GAST</name>